<dbReference type="PROSITE" id="PS50109">
    <property type="entry name" value="HIS_KIN"/>
    <property type="match status" value="1"/>
</dbReference>
<dbReference type="InterPro" id="IPR003594">
    <property type="entry name" value="HATPase_dom"/>
</dbReference>
<dbReference type="SUPFAM" id="SSF55874">
    <property type="entry name" value="ATPase domain of HSP90 chaperone/DNA topoisomerase II/histidine kinase"/>
    <property type="match status" value="1"/>
</dbReference>
<dbReference type="InterPro" id="IPR005467">
    <property type="entry name" value="His_kinase_dom"/>
</dbReference>
<gene>
    <name evidence="10" type="ORF">CDL26_01285</name>
</gene>
<dbReference type="SMART" id="SM00387">
    <property type="entry name" value="HATPase_c"/>
    <property type="match status" value="1"/>
</dbReference>
<evidence type="ECO:0000256" key="5">
    <source>
        <dbReference type="ARBA" id="ARBA00022679"/>
    </source>
</evidence>
<keyword evidence="8" id="KW-0472">Membrane</keyword>
<comment type="catalytic activity">
    <reaction evidence="1">
        <text>ATP + protein L-histidine = ADP + protein N-phospho-L-histidine.</text>
        <dbReference type="EC" id="2.7.13.3"/>
    </reaction>
</comment>
<dbReference type="InterPro" id="IPR036097">
    <property type="entry name" value="HisK_dim/P_sf"/>
</dbReference>
<sequence length="345" mass="39135">MQIFVNKKIKQFFIMVLGSIIAFALVSVVLIALAIDHAEIYIMVSALIMGMFILISGYWYFREQSKLMEYAITQIKEYTSGNENARIECNDEGELYLLFHEVNSLVSILNAHAEKEMKAKLFLRDTLSDISHQLKTPLAALNVYNGIIQEEAKELSTIKDFTALSEHELDRIETLVQNLLKITKLDAGAVLIEKDNENVSDMISDIARRFHYRIKQEEKILTLVGDDTVTLLCDRNWLVEAVSNIVKNAIDHTEKGNTISIEWKQFASVVQIIVKDNGCGIHSEDLYFIFKRFYRSRFSKDTQGVGLGLSLAKSIIEAHSGTIRVDSELNVGTTFTIDFLIPTKL</sequence>
<comment type="caution">
    <text evidence="10">The sequence shown here is derived from an EMBL/GenBank/DDBJ whole genome shotgun (WGS) entry which is preliminary data.</text>
</comment>
<dbReference type="EMBL" id="NIHS01000001">
    <property type="protein sequence ID" value="PLT75319.1"/>
    <property type="molecule type" value="Genomic_DNA"/>
</dbReference>
<dbReference type="FunFam" id="3.30.565.10:FF:000006">
    <property type="entry name" value="Sensor histidine kinase WalK"/>
    <property type="match status" value="1"/>
</dbReference>
<evidence type="ECO:0000256" key="6">
    <source>
        <dbReference type="ARBA" id="ARBA00022777"/>
    </source>
</evidence>
<evidence type="ECO:0000313" key="10">
    <source>
        <dbReference type="EMBL" id="PLT75319.1"/>
    </source>
</evidence>
<dbReference type="Proteomes" id="UP000234891">
    <property type="component" value="Unassembled WGS sequence"/>
</dbReference>
<dbReference type="CDD" id="cd00075">
    <property type="entry name" value="HATPase"/>
    <property type="match status" value="1"/>
</dbReference>
<dbReference type="Gene3D" id="1.10.287.130">
    <property type="match status" value="1"/>
</dbReference>
<evidence type="ECO:0000256" key="3">
    <source>
        <dbReference type="ARBA" id="ARBA00012438"/>
    </source>
</evidence>
<dbReference type="Gene3D" id="3.30.565.10">
    <property type="entry name" value="Histidine kinase-like ATPase, C-terminal domain"/>
    <property type="match status" value="1"/>
</dbReference>
<protein>
    <recommendedName>
        <fullName evidence="3">histidine kinase</fullName>
        <ecNumber evidence="3">2.7.13.3</ecNumber>
    </recommendedName>
</protein>
<name>A0A2N5PJK4_MEDGN</name>
<reference evidence="10 11" key="1">
    <citation type="journal article" date="2017" name="Genome Med.">
        <title>A novel Ruminococcus gnavus clade enriched in inflammatory bowel disease patients.</title>
        <authorList>
            <person name="Hall A.B."/>
            <person name="Yassour M."/>
            <person name="Sauk J."/>
            <person name="Garner A."/>
            <person name="Jiang X."/>
            <person name="Arthur T."/>
            <person name="Lagoudas G.K."/>
            <person name="Vatanen T."/>
            <person name="Fornelos N."/>
            <person name="Wilson R."/>
            <person name="Bertha M."/>
            <person name="Cohen M."/>
            <person name="Garber J."/>
            <person name="Khalili H."/>
            <person name="Gevers D."/>
            <person name="Ananthakrishnan A.N."/>
            <person name="Kugathasan S."/>
            <person name="Lander E.S."/>
            <person name="Blainey P."/>
            <person name="Vlamakis H."/>
            <person name="Xavier R.J."/>
            <person name="Huttenhower C."/>
        </authorList>
    </citation>
    <scope>NUCLEOTIDE SEQUENCE [LARGE SCALE GENOMIC DNA]</scope>
    <source>
        <strain evidence="10 11">RJX1124</strain>
    </source>
</reference>
<dbReference type="GO" id="GO:0016036">
    <property type="term" value="P:cellular response to phosphate starvation"/>
    <property type="evidence" value="ECO:0007669"/>
    <property type="project" value="TreeGrafter"/>
</dbReference>
<evidence type="ECO:0000259" key="9">
    <source>
        <dbReference type="PROSITE" id="PS50109"/>
    </source>
</evidence>
<dbReference type="Pfam" id="PF00512">
    <property type="entry name" value="HisKA"/>
    <property type="match status" value="1"/>
</dbReference>
<dbReference type="PRINTS" id="PR00344">
    <property type="entry name" value="BCTRLSENSOR"/>
</dbReference>
<dbReference type="CDD" id="cd00082">
    <property type="entry name" value="HisKA"/>
    <property type="match status" value="1"/>
</dbReference>
<evidence type="ECO:0000256" key="4">
    <source>
        <dbReference type="ARBA" id="ARBA00022553"/>
    </source>
</evidence>
<evidence type="ECO:0000313" key="11">
    <source>
        <dbReference type="Proteomes" id="UP000234891"/>
    </source>
</evidence>
<dbReference type="PANTHER" id="PTHR45453">
    <property type="entry name" value="PHOSPHATE REGULON SENSOR PROTEIN PHOR"/>
    <property type="match status" value="1"/>
</dbReference>
<keyword evidence="6 10" id="KW-0418">Kinase</keyword>
<dbReference type="AlphaFoldDB" id="A0A2N5PJK4"/>
<dbReference type="Pfam" id="PF02518">
    <property type="entry name" value="HATPase_c"/>
    <property type="match status" value="1"/>
</dbReference>
<feature type="domain" description="Histidine kinase" evidence="9">
    <location>
        <begin position="129"/>
        <end position="343"/>
    </location>
</feature>
<comment type="subcellular location">
    <subcellularLocation>
        <location evidence="2">Membrane</location>
    </subcellularLocation>
</comment>
<feature type="transmembrane region" description="Helical" evidence="8">
    <location>
        <begin position="12"/>
        <end position="34"/>
    </location>
</feature>
<evidence type="ECO:0000256" key="8">
    <source>
        <dbReference type="SAM" id="Phobius"/>
    </source>
</evidence>
<keyword evidence="7" id="KW-0902">Two-component regulatory system</keyword>
<organism evidence="10 11">
    <name type="scientific">Mediterraneibacter gnavus</name>
    <name type="common">Ruminococcus gnavus</name>
    <dbReference type="NCBI Taxonomy" id="33038"/>
    <lineage>
        <taxon>Bacteria</taxon>
        <taxon>Bacillati</taxon>
        <taxon>Bacillota</taxon>
        <taxon>Clostridia</taxon>
        <taxon>Lachnospirales</taxon>
        <taxon>Lachnospiraceae</taxon>
        <taxon>Mediterraneibacter</taxon>
    </lineage>
</organism>
<proteinExistence type="predicted"/>
<keyword evidence="4" id="KW-0597">Phosphoprotein</keyword>
<dbReference type="InterPro" id="IPR036890">
    <property type="entry name" value="HATPase_C_sf"/>
</dbReference>
<dbReference type="EC" id="2.7.13.3" evidence="3"/>
<keyword evidence="8" id="KW-1133">Transmembrane helix</keyword>
<dbReference type="InterPro" id="IPR004358">
    <property type="entry name" value="Sig_transdc_His_kin-like_C"/>
</dbReference>
<dbReference type="SMART" id="SM00388">
    <property type="entry name" value="HisKA"/>
    <property type="match status" value="1"/>
</dbReference>
<keyword evidence="5" id="KW-0808">Transferase</keyword>
<dbReference type="InterPro" id="IPR050351">
    <property type="entry name" value="BphY/WalK/GraS-like"/>
</dbReference>
<evidence type="ECO:0000256" key="2">
    <source>
        <dbReference type="ARBA" id="ARBA00004370"/>
    </source>
</evidence>
<dbReference type="RefSeq" id="WP_101869926.1">
    <property type="nucleotide sequence ID" value="NZ_NIHS01000001.1"/>
</dbReference>
<evidence type="ECO:0000256" key="7">
    <source>
        <dbReference type="ARBA" id="ARBA00023012"/>
    </source>
</evidence>
<keyword evidence="8" id="KW-0812">Transmembrane</keyword>
<dbReference type="GO" id="GO:0000155">
    <property type="term" value="F:phosphorelay sensor kinase activity"/>
    <property type="evidence" value="ECO:0007669"/>
    <property type="project" value="InterPro"/>
</dbReference>
<accession>A0A2N5PJK4</accession>
<dbReference type="GO" id="GO:0004721">
    <property type="term" value="F:phosphoprotein phosphatase activity"/>
    <property type="evidence" value="ECO:0007669"/>
    <property type="project" value="TreeGrafter"/>
</dbReference>
<dbReference type="InterPro" id="IPR003661">
    <property type="entry name" value="HisK_dim/P_dom"/>
</dbReference>
<feature type="transmembrane region" description="Helical" evidence="8">
    <location>
        <begin position="40"/>
        <end position="61"/>
    </location>
</feature>
<dbReference type="SUPFAM" id="SSF47384">
    <property type="entry name" value="Homodimeric domain of signal transducing histidine kinase"/>
    <property type="match status" value="1"/>
</dbReference>
<dbReference type="GO" id="GO:0005886">
    <property type="term" value="C:plasma membrane"/>
    <property type="evidence" value="ECO:0007669"/>
    <property type="project" value="TreeGrafter"/>
</dbReference>
<evidence type="ECO:0000256" key="1">
    <source>
        <dbReference type="ARBA" id="ARBA00000085"/>
    </source>
</evidence>
<dbReference type="PANTHER" id="PTHR45453:SF1">
    <property type="entry name" value="PHOSPHATE REGULON SENSOR PROTEIN PHOR"/>
    <property type="match status" value="1"/>
</dbReference>